<dbReference type="GO" id="GO:0003677">
    <property type="term" value="F:DNA binding"/>
    <property type="evidence" value="ECO:0007669"/>
    <property type="project" value="InterPro"/>
</dbReference>
<dbReference type="PANTHER" id="PTHR34388:SF1">
    <property type="entry name" value="DNA POLYMERASE III SUBUNIT DELTA"/>
    <property type="match status" value="1"/>
</dbReference>
<keyword evidence="4 12" id="KW-0548">Nucleotidyltransferase</keyword>
<accession>A0A1W1I2E4</accession>
<keyword evidence="3 12" id="KW-0808">Transferase</keyword>
<evidence type="ECO:0000256" key="2">
    <source>
        <dbReference type="ARBA" id="ARBA00017703"/>
    </source>
</evidence>
<proteinExistence type="inferred from homology"/>
<feature type="domain" description="DNA polymerase III delta subunit-like C-terminal" evidence="11">
    <location>
        <begin position="213"/>
        <end position="325"/>
    </location>
</feature>
<feature type="domain" description="DNA polymerase III delta N-terminal" evidence="10">
    <location>
        <begin position="23"/>
        <end position="138"/>
    </location>
</feature>
<evidence type="ECO:0000256" key="1">
    <source>
        <dbReference type="ARBA" id="ARBA00012417"/>
    </source>
</evidence>
<dbReference type="Pfam" id="PF21694">
    <property type="entry name" value="DNA_pol3_delta_C"/>
    <property type="match status" value="1"/>
</dbReference>
<dbReference type="PANTHER" id="PTHR34388">
    <property type="entry name" value="DNA POLYMERASE III SUBUNIT DELTA"/>
    <property type="match status" value="1"/>
</dbReference>
<protein>
    <recommendedName>
        <fullName evidence="2">DNA polymerase III subunit delta</fullName>
        <ecNumber evidence="1">2.7.7.7</ecNumber>
    </recommendedName>
</protein>
<evidence type="ECO:0000256" key="5">
    <source>
        <dbReference type="ARBA" id="ARBA00022705"/>
    </source>
</evidence>
<dbReference type="InterPro" id="IPR027417">
    <property type="entry name" value="P-loop_NTPase"/>
</dbReference>
<reference evidence="12 13" key="1">
    <citation type="submission" date="2017-03" db="EMBL/GenBank/DDBJ databases">
        <authorList>
            <person name="Afonso C.L."/>
            <person name="Miller P.J."/>
            <person name="Scott M.A."/>
            <person name="Spackman E."/>
            <person name="Goraichik I."/>
            <person name="Dimitrov K.M."/>
            <person name="Suarez D.L."/>
            <person name="Swayne D.E."/>
        </authorList>
    </citation>
    <scope>NUCLEOTIDE SEQUENCE [LARGE SCALE GENOMIC DNA]</scope>
    <source>
        <strain evidence="12">Genome sequencing of Nitrospira japonica strain NJ11</strain>
    </source>
</reference>
<comment type="catalytic activity">
    <reaction evidence="8">
        <text>DNA(n) + a 2'-deoxyribonucleoside 5'-triphosphate = DNA(n+1) + diphosphate</text>
        <dbReference type="Rhea" id="RHEA:22508"/>
        <dbReference type="Rhea" id="RHEA-COMP:17339"/>
        <dbReference type="Rhea" id="RHEA-COMP:17340"/>
        <dbReference type="ChEBI" id="CHEBI:33019"/>
        <dbReference type="ChEBI" id="CHEBI:61560"/>
        <dbReference type="ChEBI" id="CHEBI:173112"/>
        <dbReference type="EC" id="2.7.7.7"/>
    </reaction>
</comment>
<evidence type="ECO:0000259" key="10">
    <source>
        <dbReference type="Pfam" id="PF06144"/>
    </source>
</evidence>
<dbReference type="STRING" id="1325564.NSJP_0867"/>
<dbReference type="GO" id="GO:0003887">
    <property type="term" value="F:DNA-directed DNA polymerase activity"/>
    <property type="evidence" value="ECO:0007669"/>
    <property type="project" value="UniProtKB-KW"/>
</dbReference>
<sequence length="372" mass="40682">MPPSLSPAQVPSHLQQTTPASIYAVIGEDDLLRDEAVACLKAAVVGEQGDVFNSNQFYGDEADGAEIVACASESAVFASRRLVVVKGADKLPAREGDALLPYFESPNDSTTLVFVAPKLDRRLKFTQALIKSAVAVDCSPPKESQYLSWLKAEAARLGVKLEEEAIELLKESCAESLYAARRELEKLASYVPSNRSVTAADVTVMRGTEPGASVFDLTAAIGAGDRGRALAILARNLESGEAPLKILGALVWQYRRLWKSKDLMRQGGRQGEVARMFRMDPSGVRSFLERFSEQHLTDAFRRFQQTDHALKGGSAGRPERIMDQLMFELCGRERENAPPTVSGREPVAFAQRSRTKPVSNVRTVTRGSRPGR</sequence>
<dbReference type="InterPro" id="IPR048466">
    <property type="entry name" value="DNA_pol3_delta-like_C"/>
</dbReference>
<comment type="similarity">
    <text evidence="7">Belongs to the DNA polymerase HolA subunit family.</text>
</comment>
<organism evidence="12 13">
    <name type="scientific">Nitrospira japonica</name>
    <dbReference type="NCBI Taxonomy" id="1325564"/>
    <lineage>
        <taxon>Bacteria</taxon>
        <taxon>Pseudomonadati</taxon>
        <taxon>Nitrospirota</taxon>
        <taxon>Nitrospiria</taxon>
        <taxon>Nitrospirales</taxon>
        <taxon>Nitrospiraceae</taxon>
        <taxon>Nitrospira</taxon>
    </lineage>
</organism>
<evidence type="ECO:0000256" key="8">
    <source>
        <dbReference type="ARBA" id="ARBA00049244"/>
    </source>
</evidence>
<feature type="region of interest" description="Disordered" evidence="9">
    <location>
        <begin position="334"/>
        <end position="372"/>
    </location>
</feature>
<evidence type="ECO:0000256" key="7">
    <source>
        <dbReference type="ARBA" id="ARBA00034754"/>
    </source>
</evidence>
<evidence type="ECO:0000259" key="11">
    <source>
        <dbReference type="Pfam" id="PF21694"/>
    </source>
</evidence>
<evidence type="ECO:0000256" key="9">
    <source>
        <dbReference type="SAM" id="MobiDB-lite"/>
    </source>
</evidence>
<dbReference type="SUPFAM" id="SSF48019">
    <property type="entry name" value="post-AAA+ oligomerization domain-like"/>
    <property type="match status" value="1"/>
</dbReference>
<dbReference type="RefSeq" id="WP_080885632.1">
    <property type="nucleotide sequence ID" value="NZ_LT828648.1"/>
</dbReference>
<feature type="compositionally biased region" description="Polar residues" evidence="9">
    <location>
        <begin position="356"/>
        <end position="366"/>
    </location>
</feature>
<gene>
    <name evidence="12" type="primary">holA</name>
    <name evidence="12" type="ORF">NSJP_0867</name>
</gene>
<keyword evidence="6" id="KW-0239">DNA-directed DNA polymerase</keyword>
<keyword evidence="13" id="KW-1185">Reference proteome</keyword>
<dbReference type="EC" id="2.7.7.7" evidence="1"/>
<evidence type="ECO:0000313" key="13">
    <source>
        <dbReference type="Proteomes" id="UP000192042"/>
    </source>
</evidence>
<evidence type="ECO:0000256" key="3">
    <source>
        <dbReference type="ARBA" id="ARBA00022679"/>
    </source>
</evidence>
<dbReference type="Gene3D" id="1.10.8.60">
    <property type="match status" value="1"/>
</dbReference>
<evidence type="ECO:0000256" key="6">
    <source>
        <dbReference type="ARBA" id="ARBA00022932"/>
    </source>
</evidence>
<evidence type="ECO:0000256" key="4">
    <source>
        <dbReference type="ARBA" id="ARBA00022695"/>
    </source>
</evidence>
<dbReference type="SUPFAM" id="SSF52540">
    <property type="entry name" value="P-loop containing nucleoside triphosphate hydrolases"/>
    <property type="match status" value="1"/>
</dbReference>
<keyword evidence="5" id="KW-0235">DNA replication</keyword>
<dbReference type="InterPro" id="IPR005790">
    <property type="entry name" value="DNA_polIII_delta"/>
</dbReference>
<dbReference type="KEGG" id="nja:NSJP_0867"/>
<dbReference type="GO" id="GO:0009360">
    <property type="term" value="C:DNA polymerase III complex"/>
    <property type="evidence" value="ECO:0007669"/>
    <property type="project" value="InterPro"/>
</dbReference>
<dbReference type="Proteomes" id="UP000192042">
    <property type="component" value="Chromosome I"/>
</dbReference>
<dbReference type="Gene3D" id="3.40.50.300">
    <property type="entry name" value="P-loop containing nucleotide triphosphate hydrolases"/>
    <property type="match status" value="1"/>
</dbReference>
<dbReference type="EMBL" id="LT828648">
    <property type="protein sequence ID" value="SLM47039.1"/>
    <property type="molecule type" value="Genomic_DNA"/>
</dbReference>
<name>A0A1W1I2E4_9BACT</name>
<dbReference type="InterPro" id="IPR008921">
    <property type="entry name" value="DNA_pol3_clamp-load_cplx_C"/>
</dbReference>
<dbReference type="Pfam" id="PF06144">
    <property type="entry name" value="DNA_pol3_delta"/>
    <property type="match status" value="1"/>
</dbReference>
<dbReference type="NCBIfam" id="TIGR01128">
    <property type="entry name" value="holA"/>
    <property type="match status" value="1"/>
</dbReference>
<dbReference type="GO" id="GO:0006261">
    <property type="term" value="P:DNA-templated DNA replication"/>
    <property type="evidence" value="ECO:0007669"/>
    <property type="project" value="TreeGrafter"/>
</dbReference>
<dbReference type="Gene3D" id="1.20.272.10">
    <property type="match status" value="1"/>
</dbReference>
<evidence type="ECO:0000313" key="12">
    <source>
        <dbReference type="EMBL" id="SLM47039.1"/>
    </source>
</evidence>
<dbReference type="AlphaFoldDB" id="A0A1W1I2E4"/>
<dbReference type="OrthoDB" id="9769782at2"/>
<dbReference type="InterPro" id="IPR010372">
    <property type="entry name" value="DNA_pol3_delta_N"/>
</dbReference>